<organism evidence="2 3">
    <name type="scientific">Hymenobacter edaphi</name>
    <dbReference type="NCBI Taxonomy" id="2211146"/>
    <lineage>
        <taxon>Bacteria</taxon>
        <taxon>Pseudomonadati</taxon>
        <taxon>Bacteroidota</taxon>
        <taxon>Cytophagia</taxon>
        <taxon>Cytophagales</taxon>
        <taxon>Hymenobacteraceae</taxon>
        <taxon>Hymenobacter</taxon>
    </lineage>
</organism>
<feature type="transmembrane region" description="Helical" evidence="1">
    <location>
        <begin position="81"/>
        <end position="103"/>
    </location>
</feature>
<accession>A0A328BAJ4</accession>
<dbReference type="OrthoDB" id="3540634at2"/>
<feature type="transmembrane region" description="Helical" evidence="1">
    <location>
        <begin position="12"/>
        <end position="33"/>
    </location>
</feature>
<evidence type="ECO:0000313" key="3">
    <source>
        <dbReference type="Proteomes" id="UP000248553"/>
    </source>
</evidence>
<keyword evidence="3" id="KW-1185">Reference proteome</keyword>
<keyword evidence="1" id="KW-0812">Transmembrane</keyword>
<gene>
    <name evidence="2" type="ORF">DLM85_22060</name>
</gene>
<feature type="transmembrane region" description="Helical" evidence="1">
    <location>
        <begin position="115"/>
        <end position="137"/>
    </location>
</feature>
<name>A0A328BAJ4_9BACT</name>
<proteinExistence type="predicted"/>
<evidence type="ECO:0000256" key="1">
    <source>
        <dbReference type="SAM" id="Phobius"/>
    </source>
</evidence>
<evidence type="ECO:0000313" key="2">
    <source>
        <dbReference type="EMBL" id="RAK62886.1"/>
    </source>
</evidence>
<keyword evidence="1" id="KW-0472">Membrane</keyword>
<dbReference type="RefSeq" id="WP_111480351.1">
    <property type="nucleotide sequence ID" value="NZ_QHKM01000011.1"/>
</dbReference>
<dbReference type="AlphaFoldDB" id="A0A328BAJ4"/>
<dbReference type="EMBL" id="QHKM01000011">
    <property type="protein sequence ID" value="RAK62886.1"/>
    <property type="molecule type" value="Genomic_DNA"/>
</dbReference>
<reference evidence="3" key="1">
    <citation type="submission" date="2018-05" db="EMBL/GenBank/DDBJ databases">
        <authorList>
            <person name="Nie L."/>
        </authorList>
    </citation>
    <scope>NUCLEOTIDE SEQUENCE [LARGE SCALE GENOMIC DNA]</scope>
    <source>
        <strain evidence="3">NL</strain>
    </source>
</reference>
<feature type="transmembrane region" description="Helical" evidence="1">
    <location>
        <begin position="54"/>
        <end position="75"/>
    </location>
</feature>
<sequence>MDLSQPARLLSGAALILVPTIAFGGHFLLQILGGGHAQLGLNPLQKSLMRAGHAHAGVLVLLCLLAQLFIDALTFGAGLGWAVRLGFGLAPMLVSGGFFAAAAGRNIVRPGRAGLALIYAGALLLTLSTVTLGVALVRSA</sequence>
<protein>
    <submittedName>
        <fullName evidence="2">Uncharacterized protein</fullName>
    </submittedName>
</protein>
<comment type="caution">
    <text evidence="2">The sequence shown here is derived from an EMBL/GenBank/DDBJ whole genome shotgun (WGS) entry which is preliminary data.</text>
</comment>
<dbReference type="Proteomes" id="UP000248553">
    <property type="component" value="Unassembled WGS sequence"/>
</dbReference>
<keyword evidence="1" id="KW-1133">Transmembrane helix</keyword>